<comment type="caution">
    <text evidence="2">The sequence shown here is derived from an EMBL/GenBank/DDBJ whole genome shotgun (WGS) entry which is preliminary data.</text>
</comment>
<dbReference type="EMBL" id="BONY01000059">
    <property type="protein sequence ID" value="GIH08990.1"/>
    <property type="molecule type" value="Genomic_DNA"/>
</dbReference>
<dbReference type="InterPro" id="IPR050662">
    <property type="entry name" value="Sec-metab_biosynth-thioest"/>
</dbReference>
<evidence type="ECO:0000259" key="1">
    <source>
        <dbReference type="SMART" id="SM00849"/>
    </source>
</evidence>
<dbReference type="SUPFAM" id="SSF56281">
    <property type="entry name" value="Metallo-hydrolase/oxidoreductase"/>
    <property type="match status" value="1"/>
</dbReference>
<dbReference type="GO" id="GO:0016787">
    <property type="term" value="F:hydrolase activity"/>
    <property type="evidence" value="ECO:0007669"/>
    <property type="project" value="UniProtKB-KW"/>
</dbReference>
<dbReference type="PANTHER" id="PTHR23131:SF0">
    <property type="entry name" value="ENDORIBONUCLEASE LACTB2"/>
    <property type="match status" value="1"/>
</dbReference>
<protein>
    <submittedName>
        <fullName evidence="2">Putative hydrolase (Beta-lactamase-like)</fullName>
    </submittedName>
</protein>
<dbReference type="AlphaFoldDB" id="A0A8J3QFZ7"/>
<evidence type="ECO:0000313" key="2">
    <source>
        <dbReference type="EMBL" id="GIH08990.1"/>
    </source>
</evidence>
<proteinExistence type="predicted"/>
<accession>A0A8J3QFZ7</accession>
<gene>
    <name evidence="2" type="ORF">Rhe02_70570</name>
</gene>
<dbReference type="InterPro" id="IPR036866">
    <property type="entry name" value="RibonucZ/Hydroxyglut_hydro"/>
</dbReference>
<organism evidence="2 3">
    <name type="scientific">Rhizocola hellebori</name>
    <dbReference type="NCBI Taxonomy" id="1392758"/>
    <lineage>
        <taxon>Bacteria</taxon>
        <taxon>Bacillati</taxon>
        <taxon>Actinomycetota</taxon>
        <taxon>Actinomycetes</taxon>
        <taxon>Micromonosporales</taxon>
        <taxon>Micromonosporaceae</taxon>
        <taxon>Rhizocola</taxon>
    </lineage>
</organism>
<dbReference type="Proteomes" id="UP000612899">
    <property type="component" value="Unassembled WGS sequence"/>
</dbReference>
<feature type="domain" description="Metallo-beta-lactamase" evidence="1">
    <location>
        <begin position="23"/>
        <end position="152"/>
    </location>
</feature>
<dbReference type="PANTHER" id="PTHR23131">
    <property type="entry name" value="ENDORIBONUCLEASE LACTB2"/>
    <property type="match status" value="1"/>
</dbReference>
<dbReference type="Gene3D" id="1.10.10.10">
    <property type="entry name" value="Winged helix-like DNA-binding domain superfamily/Winged helix DNA-binding domain"/>
    <property type="match status" value="1"/>
</dbReference>
<dbReference type="InterPro" id="IPR036388">
    <property type="entry name" value="WH-like_DNA-bd_sf"/>
</dbReference>
<dbReference type="RefSeq" id="WP_203912728.1">
    <property type="nucleotide sequence ID" value="NZ_BONY01000059.1"/>
</dbReference>
<evidence type="ECO:0000313" key="3">
    <source>
        <dbReference type="Proteomes" id="UP000612899"/>
    </source>
</evidence>
<dbReference type="Gene3D" id="3.60.15.10">
    <property type="entry name" value="Ribonuclease Z/Hydroxyacylglutathione hydrolase-like"/>
    <property type="match status" value="2"/>
</dbReference>
<dbReference type="CDD" id="cd16278">
    <property type="entry name" value="metallo-hydrolase-like_MBL-fold"/>
    <property type="match status" value="1"/>
</dbReference>
<dbReference type="SMART" id="SM00849">
    <property type="entry name" value="Lactamase_B"/>
    <property type="match status" value="1"/>
</dbReference>
<reference evidence="2" key="1">
    <citation type="submission" date="2021-01" db="EMBL/GenBank/DDBJ databases">
        <title>Whole genome shotgun sequence of Rhizocola hellebori NBRC 109834.</title>
        <authorList>
            <person name="Komaki H."/>
            <person name="Tamura T."/>
        </authorList>
    </citation>
    <scope>NUCLEOTIDE SEQUENCE</scope>
    <source>
        <strain evidence="2">NBRC 109834</strain>
    </source>
</reference>
<keyword evidence="2" id="KW-0378">Hydrolase</keyword>
<keyword evidence="3" id="KW-1185">Reference proteome</keyword>
<name>A0A8J3QFZ7_9ACTN</name>
<dbReference type="Pfam" id="PF00753">
    <property type="entry name" value="Lactamase_B"/>
    <property type="match status" value="1"/>
</dbReference>
<sequence>MSLVPEGVLLIRADNPGYMTLEGTNTWVLSDGTVIDPGPDDPIHLEAIARAGQIKRILVTHGHPDHVEGVDRLVKMTGAVVGEVPSYLREVKTPGHTADSVCFVSDSAVFTGDTILGRGSSVVAWPDGNVGDYLKSLETLMTFQGVPALPGHGPALPDCAQAARWLHGHRLERLEQVKAALAQGAKTPQEVVDMVYADVDPALKWAAEWSVRAQLDYLT</sequence>
<dbReference type="InterPro" id="IPR001279">
    <property type="entry name" value="Metallo-B-lactamas"/>
</dbReference>